<evidence type="ECO:0000259" key="1">
    <source>
        <dbReference type="Pfam" id="PF00135"/>
    </source>
</evidence>
<dbReference type="SUPFAM" id="SSF53474">
    <property type="entry name" value="alpha/beta-Hydrolases"/>
    <property type="match status" value="1"/>
</dbReference>
<dbReference type="InterPro" id="IPR019819">
    <property type="entry name" value="Carboxylesterase_B_CS"/>
</dbReference>
<accession>A0AAD4BXI3</accession>
<evidence type="ECO:0000313" key="2">
    <source>
        <dbReference type="EMBL" id="KAF8442079.1"/>
    </source>
</evidence>
<gene>
    <name evidence="2" type="ORF">L210DRAFT_989230</name>
</gene>
<dbReference type="Pfam" id="PF00135">
    <property type="entry name" value="COesterase"/>
    <property type="match status" value="1"/>
</dbReference>
<evidence type="ECO:0000313" key="3">
    <source>
        <dbReference type="Proteomes" id="UP001194468"/>
    </source>
</evidence>
<dbReference type="EMBL" id="WHUW01000009">
    <property type="protein sequence ID" value="KAF8442079.1"/>
    <property type="molecule type" value="Genomic_DNA"/>
</dbReference>
<organism evidence="2 3">
    <name type="scientific">Boletus edulis BED1</name>
    <dbReference type="NCBI Taxonomy" id="1328754"/>
    <lineage>
        <taxon>Eukaryota</taxon>
        <taxon>Fungi</taxon>
        <taxon>Dikarya</taxon>
        <taxon>Basidiomycota</taxon>
        <taxon>Agaricomycotina</taxon>
        <taxon>Agaricomycetes</taxon>
        <taxon>Agaricomycetidae</taxon>
        <taxon>Boletales</taxon>
        <taxon>Boletineae</taxon>
        <taxon>Boletaceae</taxon>
        <taxon>Boletoideae</taxon>
        <taxon>Boletus</taxon>
    </lineage>
</organism>
<dbReference type="PROSITE" id="PS00941">
    <property type="entry name" value="CARBOXYLESTERASE_B_2"/>
    <property type="match status" value="1"/>
</dbReference>
<dbReference type="AlphaFoldDB" id="A0AAD4BXI3"/>
<dbReference type="InterPro" id="IPR029058">
    <property type="entry name" value="AB_hydrolase_fold"/>
</dbReference>
<sequence>MATKLNENMKVPIVDLGYAQYQGHFDPQMNITSFLSIRYAASPLGNLRFQAPRPPVPESGMQPATQNPNMCYQAPFGANMKAPVPPYGYNKRESTIPSASEDCLFLNVFVPGAMPVEPGIAAGLPVLVWIHGGGYAWGYAATYNGADLLIDSLNTVVVVVIQYRLGAFDMSLLRMLTGFLAGNEVKAQGALNAGLLDQTLHYNGYKIISECLVVTKPVLRYGANPQVPAPFCSISSGSQGS</sequence>
<dbReference type="InterPro" id="IPR002018">
    <property type="entry name" value="CarbesteraseB"/>
</dbReference>
<dbReference type="InterPro" id="IPR050309">
    <property type="entry name" value="Type-B_Carboxylest/Lipase"/>
</dbReference>
<feature type="domain" description="Carboxylesterase type B" evidence="1">
    <location>
        <begin position="20"/>
        <end position="200"/>
    </location>
</feature>
<keyword evidence="3" id="KW-1185">Reference proteome</keyword>
<reference evidence="2" key="1">
    <citation type="submission" date="2019-10" db="EMBL/GenBank/DDBJ databases">
        <authorList>
            <consortium name="DOE Joint Genome Institute"/>
            <person name="Kuo A."/>
            <person name="Miyauchi S."/>
            <person name="Kiss E."/>
            <person name="Drula E."/>
            <person name="Kohler A."/>
            <person name="Sanchez-Garcia M."/>
            <person name="Andreopoulos B."/>
            <person name="Barry K.W."/>
            <person name="Bonito G."/>
            <person name="Buee M."/>
            <person name="Carver A."/>
            <person name="Chen C."/>
            <person name="Cichocki N."/>
            <person name="Clum A."/>
            <person name="Culley D."/>
            <person name="Crous P.W."/>
            <person name="Fauchery L."/>
            <person name="Girlanda M."/>
            <person name="Hayes R."/>
            <person name="Keri Z."/>
            <person name="LaButti K."/>
            <person name="Lipzen A."/>
            <person name="Lombard V."/>
            <person name="Magnuson J."/>
            <person name="Maillard F."/>
            <person name="Morin E."/>
            <person name="Murat C."/>
            <person name="Nolan M."/>
            <person name="Ohm R."/>
            <person name="Pangilinan J."/>
            <person name="Pereira M."/>
            <person name="Perotto S."/>
            <person name="Peter M."/>
            <person name="Riley R."/>
            <person name="Sitrit Y."/>
            <person name="Stielow B."/>
            <person name="Szollosi G."/>
            <person name="Zifcakova L."/>
            <person name="Stursova M."/>
            <person name="Spatafora J.W."/>
            <person name="Tedersoo L."/>
            <person name="Vaario L.-M."/>
            <person name="Yamada A."/>
            <person name="Yan M."/>
            <person name="Wang P."/>
            <person name="Xu J."/>
            <person name="Bruns T."/>
            <person name="Baldrian P."/>
            <person name="Vilgalys R."/>
            <person name="Henrissat B."/>
            <person name="Grigoriev I.V."/>
            <person name="Hibbett D."/>
            <person name="Nagy L.G."/>
            <person name="Martin F.M."/>
        </authorList>
    </citation>
    <scope>NUCLEOTIDE SEQUENCE</scope>
    <source>
        <strain evidence="2">BED1</strain>
    </source>
</reference>
<protein>
    <submittedName>
        <fullName evidence="2">Carboxylesterase</fullName>
    </submittedName>
</protein>
<reference evidence="2" key="2">
    <citation type="journal article" date="2020" name="Nat. Commun.">
        <title>Large-scale genome sequencing of mycorrhizal fungi provides insights into the early evolution of symbiotic traits.</title>
        <authorList>
            <person name="Miyauchi S."/>
            <person name="Kiss E."/>
            <person name="Kuo A."/>
            <person name="Drula E."/>
            <person name="Kohler A."/>
            <person name="Sanchez-Garcia M."/>
            <person name="Morin E."/>
            <person name="Andreopoulos B."/>
            <person name="Barry K.W."/>
            <person name="Bonito G."/>
            <person name="Buee M."/>
            <person name="Carver A."/>
            <person name="Chen C."/>
            <person name="Cichocki N."/>
            <person name="Clum A."/>
            <person name="Culley D."/>
            <person name="Crous P.W."/>
            <person name="Fauchery L."/>
            <person name="Girlanda M."/>
            <person name="Hayes R.D."/>
            <person name="Keri Z."/>
            <person name="LaButti K."/>
            <person name="Lipzen A."/>
            <person name="Lombard V."/>
            <person name="Magnuson J."/>
            <person name="Maillard F."/>
            <person name="Murat C."/>
            <person name="Nolan M."/>
            <person name="Ohm R.A."/>
            <person name="Pangilinan J."/>
            <person name="Pereira M.F."/>
            <person name="Perotto S."/>
            <person name="Peter M."/>
            <person name="Pfister S."/>
            <person name="Riley R."/>
            <person name="Sitrit Y."/>
            <person name="Stielow J.B."/>
            <person name="Szollosi G."/>
            <person name="Zifcakova L."/>
            <person name="Stursova M."/>
            <person name="Spatafora J.W."/>
            <person name="Tedersoo L."/>
            <person name="Vaario L.M."/>
            <person name="Yamada A."/>
            <person name="Yan M."/>
            <person name="Wang P."/>
            <person name="Xu J."/>
            <person name="Bruns T."/>
            <person name="Baldrian P."/>
            <person name="Vilgalys R."/>
            <person name="Dunand C."/>
            <person name="Henrissat B."/>
            <person name="Grigoriev I.V."/>
            <person name="Hibbett D."/>
            <person name="Nagy L.G."/>
            <person name="Martin F.M."/>
        </authorList>
    </citation>
    <scope>NUCLEOTIDE SEQUENCE</scope>
    <source>
        <strain evidence="2">BED1</strain>
    </source>
</reference>
<comment type="caution">
    <text evidence="2">The sequence shown here is derived from an EMBL/GenBank/DDBJ whole genome shotgun (WGS) entry which is preliminary data.</text>
</comment>
<dbReference type="PANTHER" id="PTHR11559">
    <property type="entry name" value="CARBOXYLESTERASE"/>
    <property type="match status" value="1"/>
</dbReference>
<name>A0AAD4BXI3_BOLED</name>
<proteinExistence type="predicted"/>
<dbReference type="Gene3D" id="3.40.50.1820">
    <property type="entry name" value="alpha/beta hydrolase"/>
    <property type="match status" value="1"/>
</dbReference>
<dbReference type="Proteomes" id="UP001194468">
    <property type="component" value="Unassembled WGS sequence"/>
</dbReference>